<dbReference type="GeneID" id="61227586"/>
<name>A0A855SA99_PHOAN</name>
<gene>
    <name evidence="2" type="ORF">C0W41_15400</name>
</gene>
<reference evidence="2 3" key="1">
    <citation type="submission" date="2018-01" db="EMBL/GenBank/DDBJ databases">
        <title>Whole genome sequencing of Histamine producing bacteria.</title>
        <authorList>
            <person name="Butler K."/>
        </authorList>
    </citation>
    <scope>NUCLEOTIDE SEQUENCE [LARGE SCALE GENOMIC DNA]</scope>
    <source>
        <strain evidence="2 3">A2-1</strain>
    </source>
</reference>
<dbReference type="InterPro" id="IPR000182">
    <property type="entry name" value="GNAT_dom"/>
</dbReference>
<dbReference type="Pfam" id="PF13673">
    <property type="entry name" value="Acetyltransf_10"/>
    <property type="match status" value="1"/>
</dbReference>
<dbReference type="AlphaFoldDB" id="A0A855SA99"/>
<dbReference type="SUPFAM" id="SSF55729">
    <property type="entry name" value="Acyl-CoA N-acyltransferases (Nat)"/>
    <property type="match status" value="1"/>
</dbReference>
<dbReference type="CDD" id="cd04301">
    <property type="entry name" value="NAT_SF"/>
    <property type="match status" value="1"/>
</dbReference>
<accession>A0A855SA99</accession>
<dbReference type="Proteomes" id="UP000241440">
    <property type="component" value="Unassembled WGS sequence"/>
</dbReference>
<evidence type="ECO:0000259" key="1">
    <source>
        <dbReference type="PROSITE" id="PS51186"/>
    </source>
</evidence>
<dbReference type="RefSeq" id="WP_080890435.1">
    <property type="nucleotide sequence ID" value="NZ_JZSO01000014.1"/>
</dbReference>
<organism evidence="2 3">
    <name type="scientific">Photobacterium angustum</name>
    <dbReference type="NCBI Taxonomy" id="661"/>
    <lineage>
        <taxon>Bacteria</taxon>
        <taxon>Pseudomonadati</taxon>
        <taxon>Pseudomonadota</taxon>
        <taxon>Gammaproteobacteria</taxon>
        <taxon>Vibrionales</taxon>
        <taxon>Vibrionaceae</taxon>
        <taxon>Photobacterium</taxon>
    </lineage>
</organism>
<evidence type="ECO:0000313" key="3">
    <source>
        <dbReference type="Proteomes" id="UP000241440"/>
    </source>
</evidence>
<proteinExistence type="predicted"/>
<protein>
    <submittedName>
        <fullName evidence="2">GNAT family N-acetyltransferase</fullName>
    </submittedName>
</protein>
<comment type="caution">
    <text evidence="2">The sequence shown here is derived from an EMBL/GenBank/DDBJ whole genome shotgun (WGS) entry which is preliminary data.</text>
</comment>
<dbReference type="GO" id="GO:0016747">
    <property type="term" value="F:acyltransferase activity, transferring groups other than amino-acyl groups"/>
    <property type="evidence" value="ECO:0007669"/>
    <property type="project" value="InterPro"/>
</dbReference>
<dbReference type="Gene3D" id="3.40.630.30">
    <property type="match status" value="1"/>
</dbReference>
<sequence>MDLTLMEIKPITWQQAITVRHRVLWPSKPESFCKVEGDETATHFGAFINNELVCVSSVFIEENGARLRKFATLTEYQGKGIGTVMIQEIFTYLKTTNVEYFWCDARTSAIGFYQRLGLTTSGDTFYKSDVECVKMACKLSQL</sequence>
<evidence type="ECO:0000313" key="2">
    <source>
        <dbReference type="EMBL" id="PSX06279.1"/>
    </source>
</evidence>
<dbReference type="EMBL" id="PYOY01000008">
    <property type="protein sequence ID" value="PSX06279.1"/>
    <property type="molecule type" value="Genomic_DNA"/>
</dbReference>
<dbReference type="PROSITE" id="PS51186">
    <property type="entry name" value="GNAT"/>
    <property type="match status" value="1"/>
</dbReference>
<keyword evidence="2" id="KW-0808">Transferase</keyword>
<dbReference type="InterPro" id="IPR016181">
    <property type="entry name" value="Acyl_CoA_acyltransferase"/>
</dbReference>
<feature type="domain" description="N-acetyltransferase" evidence="1">
    <location>
        <begin position="3"/>
        <end position="140"/>
    </location>
</feature>